<evidence type="ECO:0000256" key="4">
    <source>
        <dbReference type="ARBA" id="ARBA00022840"/>
    </source>
</evidence>
<evidence type="ECO:0000256" key="1">
    <source>
        <dbReference type="ARBA" id="ARBA00004202"/>
    </source>
</evidence>
<gene>
    <name evidence="7" type="ORF">J2S67_001154</name>
</gene>
<keyword evidence="5" id="KW-0046">Antibiotic resistance</keyword>
<dbReference type="CDD" id="cd03230">
    <property type="entry name" value="ABC_DR_subfamily_A"/>
    <property type="match status" value="1"/>
</dbReference>
<comment type="subcellular location">
    <subcellularLocation>
        <location evidence="1">Cell membrane</location>
        <topology evidence="1">Peripheral membrane protein</topology>
    </subcellularLocation>
</comment>
<organism evidence="7 8">
    <name type="scientific">Pseudoglutamicibacter albus</name>
    <dbReference type="NCBI Taxonomy" id="98671"/>
    <lineage>
        <taxon>Bacteria</taxon>
        <taxon>Bacillati</taxon>
        <taxon>Actinomycetota</taxon>
        <taxon>Actinomycetes</taxon>
        <taxon>Micrococcales</taxon>
        <taxon>Micrococcaceae</taxon>
        <taxon>Pseudoglutamicibacter</taxon>
    </lineage>
</organism>
<dbReference type="InterPro" id="IPR003593">
    <property type="entry name" value="AAA+_ATPase"/>
</dbReference>
<comment type="caution">
    <text evidence="7">The sequence shown here is derived from an EMBL/GenBank/DDBJ whole genome shotgun (WGS) entry which is preliminary data.</text>
</comment>
<dbReference type="InterPro" id="IPR003439">
    <property type="entry name" value="ABC_transporter-like_ATP-bd"/>
</dbReference>
<dbReference type="GO" id="GO:0005524">
    <property type="term" value="F:ATP binding"/>
    <property type="evidence" value="ECO:0007669"/>
    <property type="project" value="UniProtKB-KW"/>
</dbReference>
<dbReference type="PROSITE" id="PS50893">
    <property type="entry name" value="ABC_TRANSPORTER_2"/>
    <property type="match status" value="1"/>
</dbReference>
<dbReference type="PANTHER" id="PTHR42711">
    <property type="entry name" value="ABC TRANSPORTER ATP-BINDING PROTEIN"/>
    <property type="match status" value="1"/>
</dbReference>
<dbReference type="EMBL" id="JAVDXX010000001">
    <property type="protein sequence ID" value="MDR7293886.1"/>
    <property type="molecule type" value="Genomic_DNA"/>
</dbReference>
<evidence type="ECO:0000256" key="3">
    <source>
        <dbReference type="ARBA" id="ARBA00022741"/>
    </source>
</evidence>
<evidence type="ECO:0000259" key="6">
    <source>
        <dbReference type="PROSITE" id="PS50893"/>
    </source>
</evidence>
<evidence type="ECO:0000256" key="5">
    <source>
        <dbReference type="ARBA" id="ARBA00023251"/>
    </source>
</evidence>
<keyword evidence="4 7" id="KW-0067">ATP-binding</keyword>
<sequence>MKRTHLTREQNSPAIELTPAIELRGVNKTFNARSGNPVHALKDVSLTVQPGEIIALLGTNGAGKTTLVDLILGLTTPSSGSIKVTGQAPQKAVYQQKISALMQTGGLLSDLTVKDTLKMIASTFPRHLPLDEVIEQAHLEPIYKRRVGKCSGGEQQRIRFALAILGNPDVLILDEPTAGMDAGARHRFWESMKHQAEQGRTIIFATHYLEEADQFAQRIVLINKGEVIADGTTDELRNMSSNRTVSATFPGGVPELSGLPGAESVEAHGNRVHITTQDSDALARYLLTETDACDLEVTSHGLEDTFLALTQNSGQTQNNEED</sequence>
<dbReference type="RefSeq" id="WP_083285395.1">
    <property type="nucleotide sequence ID" value="NZ_JAKRCW010000006.1"/>
</dbReference>
<dbReference type="InterPro" id="IPR027417">
    <property type="entry name" value="P-loop_NTPase"/>
</dbReference>
<dbReference type="Proteomes" id="UP001180715">
    <property type="component" value="Unassembled WGS sequence"/>
</dbReference>
<evidence type="ECO:0000313" key="7">
    <source>
        <dbReference type="EMBL" id="MDR7293886.1"/>
    </source>
</evidence>
<feature type="domain" description="ABC transporter" evidence="6">
    <location>
        <begin position="21"/>
        <end position="249"/>
    </location>
</feature>
<dbReference type="PANTHER" id="PTHR42711:SF17">
    <property type="entry name" value="ABC TRANSPORTER ATP-BINDING PROTEIN"/>
    <property type="match status" value="1"/>
</dbReference>
<keyword evidence="8" id="KW-1185">Reference proteome</keyword>
<proteinExistence type="predicted"/>
<dbReference type="SUPFAM" id="SSF52540">
    <property type="entry name" value="P-loop containing nucleoside triphosphate hydrolases"/>
    <property type="match status" value="1"/>
</dbReference>
<dbReference type="SMART" id="SM00382">
    <property type="entry name" value="AAA"/>
    <property type="match status" value="1"/>
</dbReference>
<dbReference type="Pfam" id="PF00005">
    <property type="entry name" value="ABC_tran"/>
    <property type="match status" value="1"/>
</dbReference>
<keyword evidence="2" id="KW-0813">Transport</keyword>
<dbReference type="PROSITE" id="PS00211">
    <property type="entry name" value="ABC_TRANSPORTER_1"/>
    <property type="match status" value="1"/>
</dbReference>
<dbReference type="InterPro" id="IPR017871">
    <property type="entry name" value="ABC_transporter-like_CS"/>
</dbReference>
<reference evidence="7" key="1">
    <citation type="submission" date="2023-07" db="EMBL/GenBank/DDBJ databases">
        <title>Sequencing the genomes of 1000 actinobacteria strains.</title>
        <authorList>
            <person name="Klenk H.-P."/>
        </authorList>
    </citation>
    <scope>NUCLEOTIDE SEQUENCE</scope>
    <source>
        <strain evidence="7">DSM 13068</strain>
    </source>
</reference>
<keyword evidence="3" id="KW-0547">Nucleotide-binding</keyword>
<dbReference type="Gene3D" id="3.40.50.300">
    <property type="entry name" value="P-loop containing nucleotide triphosphate hydrolases"/>
    <property type="match status" value="1"/>
</dbReference>
<protein>
    <submittedName>
        <fullName evidence="7">ABC-2 type transport system ATP-binding protein</fullName>
    </submittedName>
</protein>
<name>A0ABU1Z286_9MICC</name>
<accession>A0ABU1Z286</accession>
<dbReference type="InterPro" id="IPR050763">
    <property type="entry name" value="ABC_transporter_ATP-binding"/>
</dbReference>
<evidence type="ECO:0000256" key="2">
    <source>
        <dbReference type="ARBA" id="ARBA00022448"/>
    </source>
</evidence>
<evidence type="ECO:0000313" key="8">
    <source>
        <dbReference type="Proteomes" id="UP001180715"/>
    </source>
</evidence>